<evidence type="ECO:0000313" key="1">
    <source>
        <dbReference type="EMBL" id="BCL33423.1"/>
    </source>
</evidence>
<dbReference type="Proteomes" id="UP000516444">
    <property type="component" value="Chromosome"/>
</dbReference>
<organism evidence="1 2">
    <name type="scientific">Streptomyces aurantiacus</name>
    <dbReference type="NCBI Taxonomy" id="47760"/>
    <lineage>
        <taxon>Bacteria</taxon>
        <taxon>Bacillati</taxon>
        <taxon>Actinomycetota</taxon>
        <taxon>Actinomycetes</taxon>
        <taxon>Kitasatosporales</taxon>
        <taxon>Streptomycetaceae</taxon>
        <taxon>Streptomyces</taxon>
        <taxon>Streptomyces aurantiacus group</taxon>
    </lineage>
</organism>
<accession>A0A7G1PCS1</accession>
<evidence type="ECO:0000313" key="2">
    <source>
        <dbReference type="Proteomes" id="UP000516444"/>
    </source>
</evidence>
<dbReference type="EMBL" id="AP023440">
    <property type="protein sequence ID" value="BCL33423.1"/>
    <property type="molecule type" value="Genomic_DNA"/>
</dbReference>
<protein>
    <submittedName>
        <fullName evidence="1">Uncharacterized protein</fullName>
    </submittedName>
</protein>
<proteinExistence type="predicted"/>
<keyword evidence="2" id="KW-1185">Reference proteome</keyword>
<reference evidence="1 2" key="1">
    <citation type="journal article" date="2014" name="Int. J. Syst. Evol. Microbiol.">
        <title>Complete genome sequence of Corynebacterium casei LMG S-19264T (=DSM 44701T), isolated from a smear-ripened cheese.</title>
        <authorList>
            <consortium name="US DOE Joint Genome Institute (JGI-PGF)"/>
            <person name="Walter F."/>
            <person name="Albersmeier A."/>
            <person name="Kalinowski J."/>
            <person name="Ruckert C."/>
        </authorList>
    </citation>
    <scope>NUCLEOTIDE SEQUENCE [LARGE SCALE GENOMIC DNA]</scope>
    <source>
        <strain evidence="1 2">JCM 4677</strain>
    </source>
</reference>
<dbReference type="KEGG" id="sgm:GCM10017557_82820"/>
<dbReference type="AlphaFoldDB" id="A0A7G1PCS1"/>
<sequence length="118" mass="12634">MSNDDLRPTIDWDESARGITGAVSPSTGRRRLRQDAIKPWEHRSWTSIRDAVRAHGVGAHRHPLFAMCRVLFVRCVRVAGPGGVSAAEASAGARRDGTLTAVVRRRAIGPSVLAGSPG</sequence>
<gene>
    <name evidence="1" type="ORF">GCM10017557_82820</name>
</gene>
<name>A0A7G1PCS1_9ACTN</name>